<feature type="region of interest" description="Disordered" evidence="1">
    <location>
        <begin position="1"/>
        <end position="54"/>
    </location>
</feature>
<protein>
    <submittedName>
        <fullName evidence="2">Uncharacterized protein</fullName>
    </submittedName>
</protein>
<keyword evidence="3" id="KW-1185">Reference proteome</keyword>
<comment type="caution">
    <text evidence="2">The sequence shown here is derived from an EMBL/GenBank/DDBJ whole genome shotgun (WGS) entry which is preliminary data.</text>
</comment>
<evidence type="ECO:0000313" key="2">
    <source>
        <dbReference type="EMBL" id="GHD35840.1"/>
    </source>
</evidence>
<evidence type="ECO:0000313" key="3">
    <source>
        <dbReference type="Proteomes" id="UP000610203"/>
    </source>
</evidence>
<dbReference type="RefSeq" id="WP_189585940.1">
    <property type="nucleotide sequence ID" value="NZ_BMZR01000005.1"/>
</dbReference>
<reference evidence="3" key="1">
    <citation type="journal article" date="2019" name="Int. J. Syst. Evol. Microbiol.">
        <title>The Global Catalogue of Microorganisms (GCM) 10K type strain sequencing project: providing services to taxonomists for standard genome sequencing and annotation.</title>
        <authorList>
            <consortium name="The Broad Institute Genomics Platform"/>
            <consortium name="The Broad Institute Genome Sequencing Center for Infectious Disease"/>
            <person name="Wu L."/>
            <person name="Ma J."/>
        </authorList>
    </citation>
    <scope>NUCLEOTIDE SEQUENCE [LARGE SCALE GENOMIC DNA]</scope>
    <source>
        <strain evidence="3">KCTC 42280</strain>
    </source>
</reference>
<proteinExistence type="predicted"/>
<gene>
    <name evidence="2" type="ORF">GCM10016272_22220</name>
</gene>
<organism evidence="2 3">
    <name type="scientific">Psychrobacter glaciei</name>
    <dbReference type="NCBI Taxonomy" id="619771"/>
    <lineage>
        <taxon>Bacteria</taxon>
        <taxon>Pseudomonadati</taxon>
        <taxon>Pseudomonadota</taxon>
        <taxon>Gammaproteobacteria</taxon>
        <taxon>Moraxellales</taxon>
        <taxon>Moraxellaceae</taxon>
        <taxon>Psychrobacter</taxon>
    </lineage>
</organism>
<feature type="compositionally biased region" description="Acidic residues" evidence="1">
    <location>
        <begin position="1"/>
        <end position="20"/>
    </location>
</feature>
<dbReference type="EMBL" id="BMZR01000005">
    <property type="protein sequence ID" value="GHD35840.1"/>
    <property type="molecule type" value="Genomic_DNA"/>
</dbReference>
<name>A0ABQ3GTI9_9GAMM</name>
<feature type="compositionally biased region" description="Basic and acidic residues" evidence="1">
    <location>
        <begin position="23"/>
        <end position="40"/>
    </location>
</feature>
<sequence>MSDQYDDDDHLDDDDDENLNDSEQQKENDELQEMGKHGLTDDDFPDGRPPNTFS</sequence>
<evidence type="ECO:0000256" key="1">
    <source>
        <dbReference type="SAM" id="MobiDB-lite"/>
    </source>
</evidence>
<accession>A0ABQ3GTI9</accession>
<dbReference type="Proteomes" id="UP000610203">
    <property type="component" value="Unassembled WGS sequence"/>
</dbReference>